<name>A0ABP0HIT8_9DINO</name>
<evidence type="ECO:0000313" key="2">
    <source>
        <dbReference type="EMBL" id="CAK8990148.1"/>
    </source>
</evidence>
<feature type="compositionally biased region" description="Acidic residues" evidence="1">
    <location>
        <begin position="110"/>
        <end position="121"/>
    </location>
</feature>
<evidence type="ECO:0000256" key="1">
    <source>
        <dbReference type="SAM" id="MobiDB-lite"/>
    </source>
</evidence>
<reference evidence="2 3" key="1">
    <citation type="submission" date="2024-02" db="EMBL/GenBank/DDBJ databases">
        <authorList>
            <person name="Chen Y."/>
            <person name="Shah S."/>
            <person name="Dougan E. K."/>
            <person name="Thang M."/>
            <person name="Chan C."/>
        </authorList>
    </citation>
    <scope>NUCLEOTIDE SEQUENCE [LARGE SCALE GENOMIC DNA]</scope>
</reference>
<proteinExistence type="predicted"/>
<dbReference type="EMBL" id="CAXAMN010000681">
    <property type="protein sequence ID" value="CAK8990148.1"/>
    <property type="molecule type" value="Genomic_DNA"/>
</dbReference>
<comment type="caution">
    <text evidence="2">The sequence shown here is derived from an EMBL/GenBank/DDBJ whole genome shotgun (WGS) entry which is preliminary data.</text>
</comment>
<protein>
    <submittedName>
        <fullName evidence="2">Uncharacterized protein</fullName>
    </submittedName>
</protein>
<gene>
    <name evidence="2" type="ORF">CCMP2556_LOCUS1944</name>
</gene>
<sequence length="136" mass="15882">MEHLFGAEEVREIVAERPELLALGWKLHRALKFAERRMGSREKVRDRFEAILERTGLAKHLHWERKQRPRNGLWTPKLRMPNGYPLNHGPWSPYTNPLGKGGPARGPWQDFDESEEMEESPYTEAKEDAGLQPTFH</sequence>
<organism evidence="2 3">
    <name type="scientific">Durusdinium trenchii</name>
    <dbReference type="NCBI Taxonomy" id="1381693"/>
    <lineage>
        <taxon>Eukaryota</taxon>
        <taxon>Sar</taxon>
        <taxon>Alveolata</taxon>
        <taxon>Dinophyceae</taxon>
        <taxon>Suessiales</taxon>
        <taxon>Symbiodiniaceae</taxon>
        <taxon>Durusdinium</taxon>
    </lineage>
</organism>
<keyword evidence="3" id="KW-1185">Reference proteome</keyword>
<accession>A0ABP0HIT8</accession>
<dbReference type="Proteomes" id="UP001642484">
    <property type="component" value="Unassembled WGS sequence"/>
</dbReference>
<feature type="region of interest" description="Disordered" evidence="1">
    <location>
        <begin position="89"/>
        <end position="136"/>
    </location>
</feature>
<evidence type="ECO:0000313" key="3">
    <source>
        <dbReference type="Proteomes" id="UP001642484"/>
    </source>
</evidence>